<accession>F0RDN8</accession>
<dbReference type="Proteomes" id="UP000007487">
    <property type="component" value="Chromosome"/>
</dbReference>
<evidence type="ECO:0000259" key="1">
    <source>
        <dbReference type="Pfam" id="PF13021"/>
    </source>
</evidence>
<gene>
    <name evidence="2" type="ordered locus">Celly_0955</name>
</gene>
<dbReference type="Pfam" id="PF13021">
    <property type="entry name" value="DUF3885"/>
    <property type="match status" value="1"/>
</dbReference>
<dbReference type="AlphaFoldDB" id="F0RDN8"/>
<feature type="domain" description="DUF3885" evidence="1">
    <location>
        <begin position="24"/>
        <end position="197"/>
    </location>
</feature>
<proteinExistence type="predicted"/>
<sequence>MMKKDLEKELEYLNSTIDLTDFNTIERGLKFHLRFKLGDPFENGTKERVNQATKRATELFENQINGNSKIYIIIYDFIEEMFAQTPNHIYSLLKSESIKAEQSEEDLVTRYFDIERVKGKLSIYRTERDKIKYSKIFNGIANTEMGFSPTIHQLVYFFQPKSKKWFWMYDDRGCLMFSNRTDDLKENLVKFDNWIVENQRNEMEKQFK</sequence>
<dbReference type="RefSeq" id="WP_013620534.1">
    <property type="nucleotide sequence ID" value="NC_015167.1"/>
</dbReference>
<name>F0RDN8_CELLC</name>
<dbReference type="EMBL" id="CP002534">
    <property type="protein sequence ID" value="ADY28786.1"/>
    <property type="molecule type" value="Genomic_DNA"/>
</dbReference>
<dbReference type="eggNOG" id="ENOG5032QBR">
    <property type="taxonomic scope" value="Bacteria"/>
</dbReference>
<dbReference type="OrthoDB" id="72213at2"/>
<organism evidence="2 3">
    <name type="scientific">Cellulophaga lytica (strain ATCC 23178 / DSM 7489 / JCM 8516 / NBRC 14961 / NCIMB 1423 / VKM B-1433 / Cy l20)</name>
    <dbReference type="NCBI Taxonomy" id="867900"/>
    <lineage>
        <taxon>Bacteria</taxon>
        <taxon>Pseudomonadati</taxon>
        <taxon>Bacteroidota</taxon>
        <taxon>Flavobacteriia</taxon>
        <taxon>Flavobacteriales</taxon>
        <taxon>Flavobacteriaceae</taxon>
        <taxon>Cellulophaga</taxon>
    </lineage>
</organism>
<evidence type="ECO:0000313" key="3">
    <source>
        <dbReference type="Proteomes" id="UP000007487"/>
    </source>
</evidence>
<dbReference type="KEGG" id="cly:Celly_0955"/>
<dbReference type="STRING" id="867900.Celly_0955"/>
<keyword evidence="3" id="KW-1185">Reference proteome</keyword>
<reference evidence="2 3" key="1">
    <citation type="journal article" date="2011" name="Stand. Genomic Sci.">
        <title>Complete genome sequence of Cellulophaga lytica type strain (LIM- 21).</title>
        <authorList>
            <person name="Pati A."/>
            <person name="Abt B."/>
            <person name="Teshima H."/>
            <person name="Nolan M."/>
            <person name="Lapidus A."/>
            <person name="Lucas S."/>
            <person name="Hammon N."/>
            <person name="Deshpande S."/>
            <person name="Cheng J.F."/>
            <person name="Tapia R."/>
            <person name="Han C."/>
            <person name="Goodwin L."/>
            <person name="Pitluck S."/>
            <person name="Liolios K."/>
            <person name="Pagani I."/>
            <person name="Mavromatis K."/>
            <person name="Ovchinikova G."/>
            <person name="Chen A."/>
            <person name="Palaniappan K."/>
            <person name="Land M."/>
            <person name="Hauser L."/>
            <person name="Jeffries C.D."/>
            <person name="Detter J.C."/>
            <person name="Brambilla E.M."/>
            <person name="Kannan K.P."/>
            <person name="Rohde M."/>
            <person name="Spring S."/>
            <person name="Goker M."/>
            <person name="Woyke T."/>
            <person name="Bristow J."/>
            <person name="Eisen J.A."/>
            <person name="Markowitz V."/>
            <person name="Hugenholtz P."/>
            <person name="Kyrpides N.C."/>
            <person name="Klenk H.P."/>
            <person name="Ivanova N."/>
        </authorList>
    </citation>
    <scope>NUCLEOTIDE SEQUENCE [LARGE SCALE GENOMIC DNA]</scope>
    <source>
        <strain evidence="3">ATCC 23178 / DSM 7489 / JCM 8516 / NBRC 14961 / NCIMB 1423 / VKM B-1433 / Cy l20</strain>
    </source>
</reference>
<protein>
    <recommendedName>
        <fullName evidence="1">DUF3885 domain-containing protein</fullName>
    </recommendedName>
</protein>
<evidence type="ECO:0000313" key="2">
    <source>
        <dbReference type="EMBL" id="ADY28786.1"/>
    </source>
</evidence>
<dbReference type="InterPro" id="IPR024976">
    <property type="entry name" value="DUF3885"/>
</dbReference>
<dbReference type="HOGENOM" id="CLU_077093_1_0_10"/>